<reference evidence="5 6" key="1">
    <citation type="journal article" date="2014" name="PLoS Genet.">
        <title>Analysis of the Phlebiopsis gigantea genome, transcriptome and secretome provides insight into its pioneer colonization strategies of wood.</title>
        <authorList>
            <person name="Hori C."/>
            <person name="Ishida T."/>
            <person name="Igarashi K."/>
            <person name="Samejima M."/>
            <person name="Suzuki H."/>
            <person name="Master E."/>
            <person name="Ferreira P."/>
            <person name="Ruiz-Duenas F.J."/>
            <person name="Held B."/>
            <person name="Canessa P."/>
            <person name="Larrondo L.F."/>
            <person name="Schmoll M."/>
            <person name="Druzhinina I.S."/>
            <person name="Kubicek C.P."/>
            <person name="Gaskell J.A."/>
            <person name="Kersten P."/>
            <person name="St John F."/>
            <person name="Glasner J."/>
            <person name="Sabat G."/>
            <person name="Splinter BonDurant S."/>
            <person name="Syed K."/>
            <person name="Yadav J."/>
            <person name="Mgbeahuruike A.C."/>
            <person name="Kovalchuk A."/>
            <person name="Asiegbu F.O."/>
            <person name="Lackner G."/>
            <person name="Hoffmeister D."/>
            <person name="Rencoret J."/>
            <person name="Gutierrez A."/>
            <person name="Sun H."/>
            <person name="Lindquist E."/>
            <person name="Barry K."/>
            <person name="Riley R."/>
            <person name="Grigoriev I.V."/>
            <person name="Henrissat B."/>
            <person name="Kues U."/>
            <person name="Berka R.M."/>
            <person name="Martinez A.T."/>
            <person name="Covert S.F."/>
            <person name="Blanchette R.A."/>
            <person name="Cullen D."/>
        </authorList>
    </citation>
    <scope>NUCLEOTIDE SEQUENCE [LARGE SCALE GENOMIC DNA]</scope>
    <source>
        <strain evidence="5 6">11061_1 CR5-6</strain>
    </source>
</reference>
<evidence type="ECO:0000256" key="3">
    <source>
        <dbReference type="SAM" id="MobiDB-lite"/>
    </source>
</evidence>
<dbReference type="GO" id="GO:0006396">
    <property type="term" value="P:RNA processing"/>
    <property type="evidence" value="ECO:0007669"/>
    <property type="project" value="TreeGrafter"/>
</dbReference>
<dbReference type="GO" id="GO:0005730">
    <property type="term" value="C:nucleolus"/>
    <property type="evidence" value="ECO:0007669"/>
    <property type="project" value="UniProtKB-SubCell"/>
</dbReference>
<dbReference type="HOGENOM" id="CLU_075129_0_0_1"/>
<sequence>MANSTLEKGKNRASPEEVEHQDRIQAVEEDAASASNSDSSDSDSESDSDNSGSSSVSDEDVSQEFLDSLLEQARNNMTANAQLTTSSVTDEEEVIHLGSGDDLIDLPALDPGKLPAPYIDLTENVGAGPSKARIPVRDLDVEQAEKATSSMIPAAPAPPPSARPKDKPLTKQEQKALKTKTAGKSWFELPAPAEADLPKLYREVEAMRLRNQLDPKRFYRKDEGEGKGIKGLPKYFAIGTIVPDATPFASSSPANLSRSQRKRTLVDELVDDAEAKSYAKKKFKDLQSARGARGRGTLAKRREARKPKW</sequence>
<dbReference type="AlphaFoldDB" id="A0A0C3RXY0"/>
<organism evidence="5 6">
    <name type="scientific">Phlebiopsis gigantea (strain 11061_1 CR5-6)</name>
    <name type="common">White-rot fungus</name>
    <name type="synonym">Peniophora gigantea</name>
    <dbReference type="NCBI Taxonomy" id="745531"/>
    <lineage>
        <taxon>Eukaryota</taxon>
        <taxon>Fungi</taxon>
        <taxon>Dikarya</taxon>
        <taxon>Basidiomycota</taxon>
        <taxon>Agaricomycotina</taxon>
        <taxon>Agaricomycetes</taxon>
        <taxon>Polyporales</taxon>
        <taxon>Phanerochaetaceae</taxon>
        <taxon>Phlebiopsis</taxon>
    </lineage>
</organism>
<feature type="compositionally biased region" description="Basic residues" evidence="3">
    <location>
        <begin position="298"/>
        <end position="309"/>
    </location>
</feature>
<dbReference type="InterPro" id="IPR014810">
    <property type="entry name" value="Fcf2_C"/>
</dbReference>
<feature type="region of interest" description="Disordered" evidence="3">
    <location>
        <begin position="286"/>
        <end position="309"/>
    </location>
</feature>
<feature type="region of interest" description="Disordered" evidence="3">
    <location>
        <begin position="142"/>
        <end position="183"/>
    </location>
</feature>
<evidence type="ECO:0000256" key="1">
    <source>
        <dbReference type="ARBA" id="ARBA00004604"/>
    </source>
</evidence>
<keyword evidence="2" id="KW-0539">Nucleus</keyword>
<dbReference type="Proteomes" id="UP000053257">
    <property type="component" value="Unassembled WGS sequence"/>
</dbReference>
<feature type="compositionally biased region" description="Basic and acidic residues" evidence="3">
    <location>
        <begin position="163"/>
        <end position="176"/>
    </location>
</feature>
<dbReference type="GO" id="GO:0003723">
    <property type="term" value="F:RNA binding"/>
    <property type="evidence" value="ECO:0007669"/>
    <property type="project" value="TreeGrafter"/>
</dbReference>
<keyword evidence="6" id="KW-1185">Reference proteome</keyword>
<comment type="subcellular location">
    <subcellularLocation>
        <location evidence="1">Nucleus</location>
        <location evidence="1">Nucleolus</location>
    </subcellularLocation>
</comment>
<dbReference type="InterPro" id="IPR039883">
    <property type="entry name" value="Fcf2/DNTTIP2"/>
</dbReference>
<gene>
    <name evidence="5" type="ORF">PHLGIDRAFT_90353</name>
</gene>
<accession>A0A0C3RXY0</accession>
<evidence type="ECO:0000313" key="5">
    <source>
        <dbReference type="EMBL" id="KIP06831.1"/>
    </source>
</evidence>
<evidence type="ECO:0000313" key="6">
    <source>
        <dbReference type="Proteomes" id="UP000053257"/>
    </source>
</evidence>
<dbReference type="EMBL" id="KN840509">
    <property type="protein sequence ID" value="KIP06831.1"/>
    <property type="molecule type" value="Genomic_DNA"/>
</dbReference>
<evidence type="ECO:0000256" key="2">
    <source>
        <dbReference type="ARBA" id="ARBA00023242"/>
    </source>
</evidence>
<name>A0A0C3RXY0_PHLG1</name>
<proteinExistence type="predicted"/>
<feature type="domain" description="Fcf2 pre-rRNA processing C-terminal" evidence="4">
    <location>
        <begin position="179"/>
        <end position="282"/>
    </location>
</feature>
<protein>
    <recommendedName>
        <fullName evidence="4">Fcf2 pre-rRNA processing C-terminal domain-containing protein</fullName>
    </recommendedName>
</protein>
<dbReference type="Pfam" id="PF08698">
    <property type="entry name" value="Fcf2"/>
    <property type="match status" value="1"/>
</dbReference>
<dbReference type="PANTHER" id="PTHR21686">
    <property type="entry name" value="DEOXYNUCLEOTIDYLTRANSFERASE TERMINAL-INTERACTING PROTEIN 2"/>
    <property type="match status" value="1"/>
</dbReference>
<feature type="compositionally biased region" description="Basic and acidic residues" evidence="3">
    <location>
        <begin position="7"/>
        <end position="26"/>
    </location>
</feature>
<evidence type="ECO:0000259" key="4">
    <source>
        <dbReference type="Pfam" id="PF08698"/>
    </source>
</evidence>
<dbReference type="OrthoDB" id="427886at2759"/>
<dbReference type="PANTHER" id="PTHR21686:SF12">
    <property type="entry name" value="DEOXYNUCLEOTIDYLTRANSFERASE TERMINAL-INTERACTING PROTEIN 2"/>
    <property type="match status" value="1"/>
</dbReference>
<dbReference type="STRING" id="745531.A0A0C3RXY0"/>
<feature type="region of interest" description="Disordered" evidence="3">
    <location>
        <begin position="1"/>
        <end position="67"/>
    </location>
</feature>